<evidence type="ECO:0000313" key="13">
    <source>
        <dbReference type="EMBL" id="CAA9557341.1"/>
    </source>
</evidence>
<dbReference type="Pfam" id="PF00704">
    <property type="entry name" value="Glyco_hydro_18"/>
    <property type="match status" value="1"/>
</dbReference>
<evidence type="ECO:0000256" key="3">
    <source>
        <dbReference type="ARBA" id="ARBA00012780"/>
    </source>
</evidence>
<gene>
    <name evidence="13" type="ORF">AVDCRST_MAG86-302</name>
</gene>
<evidence type="ECO:0000256" key="5">
    <source>
        <dbReference type="ARBA" id="ARBA00023277"/>
    </source>
</evidence>
<protein>
    <recommendedName>
        <fullName evidence="3">glucan endo-1,3-beta-D-glucosidase</fullName>
        <ecNumber evidence="3">3.2.1.39</ecNumber>
    </recommendedName>
</protein>
<feature type="compositionally biased region" description="Low complexity" evidence="10">
    <location>
        <begin position="40"/>
        <end position="55"/>
    </location>
</feature>
<evidence type="ECO:0000256" key="6">
    <source>
        <dbReference type="ARBA" id="ARBA00023295"/>
    </source>
</evidence>
<dbReference type="Gene3D" id="3.10.50.10">
    <property type="match status" value="1"/>
</dbReference>
<feature type="domain" description="GH18" evidence="12">
    <location>
        <begin position="850"/>
        <end position="1250"/>
    </location>
</feature>
<feature type="region of interest" description="Disordered" evidence="10">
    <location>
        <begin position="34"/>
        <end position="55"/>
    </location>
</feature>
<dbReference type="GO" id="GO:0008061">
    <property type="term" value="F:chitin binding"/>
    <property type="evidence" value="ECO:0007669"/>
    <property type="project" value="InterPro"/>
</dbReference>
<accession>A0A6J4UQA6</accession>
<comment type="catalytic activity">
    <reaction evidence="1">
        <text>Hydrolysis of (1-&gt;3)-beta-D-glucosidic linkages in (1-&gt;3)-beta-D-glucans.</text>
        <dbReference type="EC" id="3.2.1.39"/>
    </reaction>
</comment>
<dbReference type="InterPro" id="IPR011583">
    <property type="entry name" value="Chitinase_II/V-like_cat"/>
</dbReference>
<reference evidence="13" key="1">
    <citation type="submission" date="2020-02" db="EMBL/GenBank/DDBJ databases">
        <authorList>
            <person name="Meier V. D."/>
        </authorList>
    </citation>
    <scope>NUCLEOTIDE SEQUENCE</scope>
    <source>
        <strain evidence="13">AVDCRST_MAG86</strain>
    </source>
</reference>
<dbReference type="SMART" id="SM00636">
    <property type="entry name" value="Glyco_18"/>
    <property type="match status" value="1"/>
</dbReference>
<sequence>MNYRAGIRVVGLGLLALAAASCARIDQAPVSDPEASLTTSALPPGAAGPSNNAGAPVAPKITANVRGPVPTNDWWSSLVFQRFPDNPYSENMHAHPLSMKAKAGGLGVAYPASYVITPDARKYEYTYTEDFTLGVTGLSSPDAKLDGYSDWTVSAYWSGGGSSLKATFGHGLPYVYATKTGGDVQVAFNGAPEVWSNTGNVVGVTIRGHHYGLFAPSGASWRVSGNTLLSSLAGKDYVSVAALPDRNSSTLSEFARHAFAFVTDTKVTYRVDNGNVSTTYTATTTPKEGSETRPLVALYRHQWLNSGAALTGYIYNSARGTMKVLVGNSFSTSLKFGGVLPTLPDSGSYDRNRLAGYLNDAASKPAITGNDTYWVGKSLGRAGVLAHIANQLGNTGARDALLNNMKSKLQDWLTPGGENFFAYEDRWGTLIGYPASYGSDTELNDHHFHYGYFVQAAAAIAVYDPGWASTWKGQINDLIYDAANPGSDTRFPKLRNFDPYAGHSWASGHAAFAAGNNNESSSEAINFATGLVLWGAATGDATVRDLGVYLYATEVSAIEQYWFDVDNAVYPSNFRHPAVGMNWGDGGSYSTWFTAEPEMIQGINLLPIQPGSTYLGSRPDYIKTNWNNMVSENGGEPAVWQDIWWSYLALTDPAAAIAKFDANAGYTPEEGQSKAFTYHWIHNLNALGRPLTNVTASSPTAAVFDKSGKRTYVAYNFGSAATTVTFSDGGRLDVPARSLATSSGGGTNPPPPPPATGTACFFENDNYSGASFCADADSSWVGNAWNDRISSVKVKSGYQVQLFNDINYGGAVKTVTGDTASLPDFNDRTSSFKIVSTTINPMPPPNTGGYSRVGYFVQWGIYQRNFRLADMDRSGAAATLTHLNYAFGGITPEGTCTVTAPGISDSFADYGKSFTAAESVDGVGDIWSQTLRGNFNQIKELKAKHPGLKALISLGGWTWSKNFSDVALTDASRKKFVTSCIDIYIKGNLPSADGAGGPGSGTGVFDGIDIDWEYPASEGNTGNIIRPEDTRNFTLLLEEFRRQLDATGSGKLLTAALPAAPSKIAKLEVANISRVLDLMNVMTYDFRGGWSTTGPTNFHSNLYPDPASTGSGEEKSFSVDTAINAYLQGGAPAKKLIVGVPYYGRGWRGVGSANSGLYQPATGLPQGAYEAGIDDYKVLVNRPGTVYRNAVTKQMWKYDGNEFWSYDDPEVLTTKMNYIRARGLGGSMAWSMEGEDPNASLSKTIFNALK</sequence>
<evidence type="ECO:0000256" key="1">
    <source>
        <dbReference type="ARBA" id="ARBA00000382"/>
    </source>
</evidence>
<dbReference type="PANTHER" id="PTHR31983">
    <property type="entry name" value="ENDO-1,3(4)-BETA-GLUCANASE 1"/>
    <property type="match status" value="1"/>
</dbReference>
<dbReference type="PANTHER" id="PTHR31983:SF0">
    <property type="entry name" value="GLUCAN ENDO-1,3-BETA-D-GLUCOSIDASE 2"/>
    <property type="match status" value="1"/>
</dbReference>
<keyword evidence="5" id="KW-0119">Carbohydrate metabolism</keyword>
<comment type="similarity">
    <text evidence="2">Belongs to the glycosyl hydrolase 81 family.</text>
</comment>
<dbReference type="InterPro" id="IPR029070">
    <property type="entry name" value="Chitinase_insertion_sf"/>
</dbReference>
<dbReference type="Gene3D" id="2.60.20.10">
    <property type="entry name" value="Crystallins"/>
    <property type="match status" value="1"/>
</dbReference>
<dbReference type="PROSITE" id="PS51910">
    <property type="entry name" value="GH18_2"/>
    <property type="match status" value="1"/>
</dbReference>
<evidence type="ECO:0000259" key="12">
    <source>
        <dbReference type="PROSITE" id="PS51910"/>
    </source>
</evidence>
<evidence type="ECO:0000256" key="8">
    <source>
        <dbReference type="ARBA" id="ARBA00023326"/>
    </source>
</evidence>
<dbReference type="SUPFAM" id="SSF51445">
    <property type="entry name" value="(Trans)glycosidases"/>
    <property type="match status" value="1"/>
</dbReference>
<dbReference type="PROSITE" id="PS52008">
    <property type="entry name" value="GH81"/>
    <property type="match status" value="1"/>
</dbReference>
<evidence type="ECO:0000256" key="2">
    <source>
        <dbReference type="ARBA" id="ARBA00010730"/>
    </source>
</evidence>
<dbReference type="SUPFAM" id="SSF49695">
    <property type="entry name" value="gamma-Crystallin-like"/>
    <property type="match status" value="1"/>
</dbReference>
<dbReference type="InterPro" id="IPR001223">
    <property type="entry name" value="Glyco_hydro18_cat"/>
</dbReference>
<dbReference type="GO" id="GO:0042973">
    <property type="term" value="F:glucan endo-1,3-beta-D-glucosidase activity"/>
    <property type="evidence" value="ECO:0007669"/>
    <property type="project" value="UniProtKB-EC"/>
</dbReference>
<feature type="chain" id="PRO_5027043418" description="glucan endo-1,3-beta-D-glucosidase" evidence="11">
    <location>
        <begin position="24"/>
        <end position="1250"/>
    </location>
</feature>
<dbReference type="GO" id="GO:0071555">
    <property type="term" value="P:cell wall organization"/>
    <property type="evidence" value="ECO:0007669"/>
    <property type="project" value="UniProtKB-KW"/>
</dbReference>
<dbReference type="PROSITE" id="PS51257">
    <property type="entry name" value="PROKAR_LIPOPROTEIN"/>
    <property type="match status" value="1"/>
</dbReference>
<keyword evidence="4 9" id="KW-0378">Hydrolase</keyword>
<name>A0A6J4UQA6_9DEIN</name>
<keyword evidence="11" id="KW-0732">Signal</keyword>
<dbReference type="EMBL" id="CADCWP010000021">
    <property type="protein sequence ID" value="CAA9557341.1"/>
    <property type="molecule type" value="Genomic_DNA"/>
</dbReference>
<dbReference type="InterPro" id="IPR005200">
    <property type="entry name" value="Endo-beta-glucanase"/>
</dbReference>
<dbReference type="InterPro" id="IPR040720">
    <property type="entry name" value="GH81_C"/>
</dbReference>
<keyword evidence="8" id="KW-0624">Polysaccharide degradation</keyword>
<keyword evidence="6 9" id="KW-0326">Glycosidase</keyword>
<evidence type="ECO:0000256" key="4">
    <source>
        <dbReference type="ARBA" id="ARBA00022801"/>
    </source>
</evidence>
<dbReference type="SUPFAM" id="SSF54556">
    <property type="entry name" value="Chitinase insertion domain"/>
    <property type="match status" value="1"/>
</dbReference>
<dbReference type="EC" id="3.2.1.39" evidence="3"/>
<dbReference type="InterPro" id="IPR001579">
    <property type="entry name" value="Glyco_hydro_18_chit_AS"/>
</dbReference>
<evidence type="ECO:0000256" key="9">
    <source>
        <dbReference type="RuleBase" id="RU000489"/>
    </source>
</evidence>
<dbReference type="Gene3D" id="2.70.98.30">
    <property type="entry name" value="Golgi alpha-mannosidase II, domain 4"/>
    <property type="match status" value="1"/>
</dbReference>
<dbReference type="Gene3D" id="3.20.20.80">
    <property type="entry name" value="Glycosidases"/>
    <property type="match status" value="1"/>
</dbReference>
<dbReference type="GO" id="GO:0000272">
    <property type="term" value="P:polysaccharide catabolic process"/>
    <property type="evidence" value="ECO:0007669"/>
    <property type="project" value="UniProtKB-KW"/>
</dbReference>
<dbReference type="InterPro" id="IPR011024">
    <property type="entry name" value="G_crystallin-like"/>
</dbReference>
<evidence type="ECO:0000256" key="11">
    <source>
        <dbReference type="SAM" id="SignalP"/>
    </source>
</evidence>
<evidence type="ECO:0000256" key="10">
    <source>
        <dbReference type="SAM" id="MobiDB-lite"/>
    </source>
</evidence>
<dbReference type="AlphaFoldDB" id="A0A6J4UQA6"/>
<dbReference type="InterPro" id="IPR017853">
    <property type="entry name" value="GH"/>
</dbReference>
<keyword evidence="7" id="KW-0961">Cell wall biogenesis/degradation</keyword>
<dbReference type="PROSITE" id="PS01095">
    <property type="entry name" value="GH18_1"/>
    <property type="match status" value="1"/>
</dbReference>
<evidence type="ECO:0000256" key="7">
    <source>
        <dbReference type="ARBA" id="ARBA00023316"/>
    </source>
</evidence>
<dbReference type="Pfam" id="PF03995">
    <property type="entry name" value="Inhibitor_I36"/>
    <property type="match status" value="1"/>
</dbReference>
<dbReference type="GO" id="GO:0052861">
    <property type="term" value="F:endo-1,3(4)-beta-glucanase activity"/>
    <property type="evidence" value="ECO:0007669"/>
    <property type="project" value="InterPro"/>
</dbReference>
<proteinExistence type="inferred from homology"/>
<organism evidence="13">
    <name type="scientific">uncultured Truepera sp</name>
    <dbReference type="NCBI Taxonomy" id="543023"/>
    <lineage>
        <taxon>Bacteria</taxon>
        <taxon>Thermotogati</taxon>
        <taxon>Deinococcota</taxon>
        <taxon>Deinococci</taxon>
        <taxon>Trueperales</taxon>
        <taxon>Trueperaceae</taxon>
        <taxon>Truepera</taxon>
        <taxon>environmental samples</taxon>
    </lineage>
</organism>
<dbReference type="Pfam" id="PF17652">
    <property type="entry name" value="Glyco_hydro81C"/>
    <property type="match status" value="1"/>
</dbReference>
<feature type="signal peptide" evidence="11">
    <location>
        <begin position="1"/>
        <end position="23"/>
    </location>
</feature>
<dbReference type="CDD" id="cd06548">
    <property type="entry name" value="GH18_chitinase"/>
    <property type="match status" value="1"/>
</dbReference>